<dbReference type="Proteomes" id="UP000283269">
    <property type="component" value="Unassembled WGS sequence"/>
</dbReference>
<feature type="region of interest" description="Disordered" evidence="2">
    <location>
        <begin position="613"/>
        <end position="649"/>
    </location>
</feature>
<name>A0A409XW12_PSICY</name>
<comment type="caution">
    <text evidence="5">The sequence shown here is derived from an EMBL/GenBank/DDBJ whole genome shotgun (WGS) entry which is preliminary data.</text>
</comment>
<dbReference type="InParanoid" id="A0A409XW12"/>
<dbReference type="PANTHER" id="PTHR20959:SF1">
    <property type="entry name" value="TRANSPORT AND GOLGI ORGANIZATION PROTEIN 6 HOMOLOG"/>
    <property type="match status" value="1"/>
</dbReference>
<evidence type="ECO:0000256" key="2">
    <source>
        <dbReference type="SAM" id="MobiDB-lite"/>
    </source>
</evidence>
<dbReference type="InterPro" id="IPR019451">
    <property type="entry name" value="Rtp1_C1"/>
</dbReference>
<dbReference type="Pfam" id="PF23565">
    <property type="entry name" value="ARM_TANGO6"/>
    <property type="match status" value="1"/>
</dbReference>
<dbReference type="Gene3D" id="1.25.10.10">
    <property type="entry name" value="Leucine-rich Repeat Variant"/>
    <property type="match status" value="1"/>
</dbReference>
<evidence type="ECO:0000313" key="5">
    <source>
        <dbReference type="EMBL" id="PPQ94948.1"/>
    </source>
</evidence>
<dbReference type="InterPro" id="IPR057407">
    <property type="entry name" value="HEAT_TANGO6"/>
</dbReference>
<dbReference type="SUPFAM" id="SSF48371">
    <property type="entry name" value="ARM repeat"/>
    <property type="match status" value="1"/>
</dbReference>
<gene>
    <name evidence="5" type="ORF">CVT25_003920</name>
</gene>
<evidence type="ECO:0000259" key="4">
    <source>
        <dbReference type="Pfam" id="PF23565"/>
    </source>
</evidence>
<dbReference type="GO" id="GO:0009306">
    <property type="term" value="P:protein secretion"/>
    <property type="evidence" value="ECO:0007669"/>
    <property type="project" value="TreeGrafter"/>
</dbReference>
<evidence type="ECO:0000313" key="6">
    <source>
        <dbReference type="Proteomes" id="UP000283269"/>
    </source>
</evidence>
<feature type="domain" description="TANGO6 HEAT repeat" evidence="4">
    <location>
        <begin position="267"/>
        <end position="426"/>
    </location>
</feature>
<dbReference type="Pfam" id="PF10363">
    <property type="entry name" value="RTP1_C1"/>
    <property type="match status" value="1"/>
</dbReference>
<dbReference type="EMBL" id="NHYD01000182">
    <property type="protein sequence ID" value="PPQ94948.1"/>
    <property type="molecule type" value="Genomic_DNA"/>
</dbReference>
<feature type="compositionally biased region" description="Polar residues" evidence="2">
    <location>
        <begin position="949"/>
        <end position="959"/>
    </location>
</feature>
<feature type="domain" description="RNA polymerase II assembly factor Rtp1 C-terminal" evidence="3">
    <location>
        <begin position="735"/>
        <end position="857"/>
    </location>
</feature>
<dbReference type="AlphaFoldDB" id="A0A409XW12"/>
<dbReference type="InterPro" id="IPR016024">
    <property type="entry name" value="ARM-type_fold"/>
</dbReference>
<comment type="similarity">
    <text evidence="1">Belongs to the Tango6 family.</text>
</comment>
<dbReference type="STRING" id="93625.A0A409XW12"/>
<evidence type="ECO:0000256" key="1">
    <source>
        <dbReference type="ARBA" id="ARBA00005724"/>
    </source>
</evidence>
<dbReference type="InterPro" id="IPR011989">
    <property type="entry name" value="ARM-like"/>
</dbReference>
<dbReference type="OrthoDB" id="39591at2759"/>
<accession>A0A409XW12</accession>
<dbReference type="PANTHER" id="PTHR20959">
    <property type="entry name" value="TRANSPORT AND GOLGI ORGANIZATION PROTEIN 6 FAMILY MEMBER"/>
    <property type="match status" value="1"/>
</dbReference>
<dbReference type="InterPro" id="IPR039600">
    <property type="entry name" value="TANGO6/Rtp1"/>
</dbReference>
<reference evidence="5 6" key="1">
    <citation type="journal article" date="2018" name="Evol. Lett.">
        <title>Horizontal gene cluster transfer increased hallucinogenic mushroom diversity.</title>
        <authorList>
            <person name="Reynolds H.T."/>
            <person name="Vijayakumar V."/>
            <person name="Gluck-Thaler E."/>
            <person name="Korotkin H.B."/>
            <person name="Matheny P.B."/>
            <person name="Slot J.C."/>
        </authorList>
    </citation>
    <scope>NUCLEOTIDE SEQUENCE [LARGE SCALE GENOMIC DNA]</scope>
    <source>
        <strain evidence="5 6">2631</strain>
    </source>
</reference>
<keyword evidence="6" id="KW-1185">Reference proteome</keyword>
<sequence length="1040" mass="114574">MQSPSASDELAAALADASALLGAASSSPNLANNVETVLKTRLMTYYERLQIDNASERISRLSTLEDFQMLTAREAVAILERVQKVLDAETNSENQTPANQPPSIGTRDLGQLRTMLSLAFKWDAEPLFTRIIQAWPVTTLHGPKVIDLTVDAEDHRLLSKLVLSIFSLVFPDGSEGRISQTLITTTILTRHITDLLLPSISLGWLPDSLSSSTMPTLHKARPLVIRILRLLTPAQAIIALGGILSSTSPPPPLHTRKTCTILLTKQLLQPEGVQGLCEAMFSAEETTSDEAKIEKLEQIARTLNTVPANMKAQEYYQVIFPRVLKLLTNETRTSYRRAAAFTIYRAIVPQKPGPNQAYASSVILEILHKPLLEYVDSPDQQKPQNSLLAPHEALSALEVLLSNTEPSPEFIPKILSPIIPALYLLSYDLYQVKTADPRLKESVTGLLVSWGKIVDETEGGKTLWSIIEGGKDGDWNFNLEGHFWKSNNADNASGPSLILPGNNQEETDADFNEDLNLFNLYPDPIHFVQLIKQIDRGDIASNLFLKLLENYRDMKGKSNEDSMMILHKLQIIMQMQNRLSEGTTSNILRKPNHLLTFIFHVLDSANMSIQRDLGSGSNRVSTASSADDDVLEEGDSDDEDPEDSEAIGPDDELIETAITLLLSILEADESLTARTHPIFNDIFSGLELLALKGSSTLRPLAREARLVITARLANASGFSKSKNTKGEAEDTQEIYQKALKLLQDPILPVRAHGLLLLRQLVTPAFTKDQQMNKALLPSILSIFLQSVQDEDSYMFLNAVQGLASLVDTYGKEILQGLVKDYAGGLNGLGAGNLTQQDVDVRTRIGEALSTVIKRCGNALSLYVDILVPPLFATVRASNIPTTLRTSSLSLLADCVDTYPLAMLAYLEDLCQAIVHLLQIESLPLRERENTGNAAEEQKNDAEKEPTAPTMDSNPTSRNSKFPPLRRAALHFLSLLIRAATKIVYDDTKANATAFFSKENFRGLSLTLGYVSVTDEDDVVRVMAREAKVNLEELQQAAFGI</sequence>
<evidence type="ECO:0000259" key="3">
    <source>
        <dbReference type="Pfam" id="PF10363"/>
    </source>
</evidence>
<organism evidence="5 6">
    <name type="scientific">Psilocybe cyanescens</name>
    <dbReference type="NCBI Taxonomy" id="93625"/>
    <lineage>
        <taxon>Eukaryota</taxon>
        <taxon>Fungi</taxon>
        <taxon>Dikarya</taxon>
        <taxon>Basidiomycota</taxon>
        <taxon>Agaricomycotina</taxon>
        <taxon>Agaricomycetes</taxon>
        <taxon>Agaricomycetidae</taxon>
        <taxon>Agaricales</taxon>
        <taxon>Agaricineae</taxon>
        <taxon>Strophariaceae</taxon>
        <taxon>Psilocybe</taxon>
    </lineage>
</organism>
<proteinExistence type="inferred from homology"/>
<protein>
    <submittedName>
        <fullName evidence="5">Uncharacterized protein</fullName>
    </submittedName>
</protein>
<feature type="region of interest" description="Disordered" evidence="2">
    <location>
        <begin position="928"/>
        <end position="961"/>
    </location>
</feature>
<feature type="compositionally biased region" description="Polar residues" evidence="2">
    <location>
        <begin position="613"/>
        <end position="625"/>
    </location>
</feature>
<feature type="compositionally biased region" description="Acidic residues" evidence="2">
    <location>
        <begin position="626"/>
        <end position="649"/>
    </location>
</feature>
<feature type="compositionally biased region" description="Basic and acidic residues" evidence="2">
    <location>
        <begin position="928"/>
        <end position="945"/>
    </location>
</feature>